<evidence type="ECO:0000313" key="12">
    <source>
        <dbReference type="Ensembl" id="ENSLLEP00000042681.1"/>
    </source>
</evidence>
<proteinExistence type="inferred from homology"/>
<feature type="domain" description="Protein kinase" evidence="11">
    <location>
        <begin position="57"/>
        <end position="317"/>
    </location>
</feature>
<dbReference type="GO" id="GO:0035556">
    <property type="term" value="P:intracellular signal transduction"/>
    <property type="evidence" value="ECO:0007669"/>
    <property type="project" value="TreeGrafter"/>
</dbReference>
<dbReference type="EC" id="2.7.11.1" evidence="1"/>
<evidence type="ECO:0000256" key="1">
    <source>
        <dbReference type="ARBA" id="ARBA00012513"/>
    </source>
</evidence>
<comment type="catalytic activity">
    <reaction evidence="9">
        <text>L-seryl-[protein] + ATP = O-phospho-L-seryl-[protein] + ADP + H(+)</text>
        <dbReference type="Rhea" id="RHEA:17989"/>
        <dbReference type="Rhea" id="RHEA-COMP:9863"/>
        <dbReference type="Rhea" id="RHEA-COMP:11604"/>
        <dbReference type="ChEBI" id="CHEBI:15378"/>
        <dbReference type="ChEBI" id="CHEBI:29999"/>
        <dbReference type="ChEBI" id="CHEBI:30616"/>
        <dbReference type="ChEBI" id="CHEBI:83421"/>
        <dbReference type="ChEBI" id="CHEBI:456216"/>
        <dbReference type="EC" id="2.7.11.1"/>
    </reaction>
</comment>
<dbReference type="PROSITE" id="PS00108">
    <property type="entry name" value="PROTEIN_KINASE_ST"/>
    <property type="match status" value="1"/>
</dbReference>
<dbReference type="Ensembl" id="ENSLLET00000044390.1">
    <property type="protein sequence ID" value="ENSLLEP00000042681.1"/>
    <property type="gene ID" value="ENSLLEG00000027115.1"/>
</dbReference>
<dbReference type="PROSITE" id="PS50011">
    <property type="entry name" value="PROTEIN_KINASE_DOM"/>
    <property type="match status" value="1"/>
</dbReference>
<dbReference type="Gene3D" id="3.30.200.20">
    <property type="entry name" value="Phosphorylase Kinase, domain 1"/>
    <property type="match status" value="1"/>
</dbReference>
<accession>A0A8C5QU25</accession>
<dbReference type="GO" id="GO:0043065">
    <property type="term" value="P:positive regulation of apoptotic process"/>
    <property type="evidence" value="ECO:0007669"/>
    <property type="project" value="TreeGrafter"/>
</dbReference>
<evidence type="ECO:0000256" key="5">
    <source>
        <dbReference type="ARBA" id="ARBA00022741"/>
    </source>
</evidence>
<dbReference type="SUPFAM" id="SSF56112">
    <property type="entry name" value="Protein kinase-like (PK-like)"/>
    <property type="match status" value="1"/>
</dbReference>
<keyword evidence="5" id="KW-0547">Nucleotide-binding</keyword>
<dbReference type="PANTHER" id="PTHR24342:SF5">
    <property type="entry name" value="SERINE_THREONINE-PROTEIN KINASE 17B"/>
    <property type="match status" value="1"/>
</dbReference>
<dbReference type="InterPro" id="IPR000719">
    <property type="entry name" value="Prot_kinase_dom"/>
</dbReference>
<organism evidence="12 13">
    <name type="scientific">Leptobrachium leishanense</name>
    <name type="common">Leishan spiny toad</name>
    <dbReference type="NCBI Taxonomy" id="445787"/>
    <lineage>
        <taxon>Eukaryota</taxon>
        <taxon>Metazoa</taxon>
        <taxon>Chordata</taxon>
        <taxon>Craniata</taxon>
        <taxon>Vertebrata</taxon>
        <taxon>Euteleostomi</taxon>
        <taxon>Amphibia</taxon>
        <taxon>Batrachia</taxon>
        <taxon>Anura</taxon>
        <taxon>Pelobatoidea</taxon>
        <taxon>Megophryidae</taxon>
        <taxon>Leptobrachium</taxon>
    </lineage>
</organism>
<protein>
    <recommendedName>
        <fullName evidence="1">non-specific serine/threonine protein kinase</fullName>
        <ecNumber evidence="1">2.7.11.1</ecNumber>
    </recommendedName>
</protein>
<keyword evidence="7" id="KW-0067">ATP-binding</keyword>
<dbReference type="Gene3D" id="1.10.510.10">
    <property type="entry name" value="Transferase(Phosphotransferase) domain 1"/>
    <property type="match status" value="1"/>
</dbReference>
<dbReference type="GO" id="GO:0004674">
    <property type="term" value="F:protein serine/threonine kinase activity"/>
    <property type="evidence" value="ECO:0007669"/>
    <property type="project" value="UniProtKB-KW"/>
</dbReference>
<evidence type="ECO:0000313" key="13">
    <source>
        <dbReference type="Proteomes" id="UP000694569"/>
    </source>
</evidence>
<keyword evidence="3" id="KW-0597">Phosphoprotein</keyword>
<evidence type="ECO:0000256" key="4">
    <source>
        <dbReference type="ARBA" id="ARBA00022679"/>
    </source>
</evidence>
<evidence type="ECO:0000256" key="9">
    <source>
        <dbReference type="ARBA" id="ARBA00048679"/>
    </source>
</evidence>
<evidence type="ECO:0000256" key="2">
    <source>
        <dbReference type="ARBA" id="ARBA00022527"/>
    </source>
</evidence>
<keyword evidence="13" id="KW-1185">Reference proteome</keyword>
<dbReference type="PANTHER" id="PTHR24342">
    <property type="entry name" value="SERINE/THREONINE-PROTEIN KINASE 17"/>
    <property type="match status" value="1"/>
</dbReference>
<keyword evidence="6" id="KW-0418">Kinase</keyword>
<sequence>MSARSCLRIGSGKTHFKYSVPDRLRVAVSAPPGLGIAPVSVSASPQGPVSAVTGAEQTSRVHRLRGKFAVVRKCTEKCTGRVYAAKFLKKRRRGKDSRPEIIHEIAVLELAKPCPHIVDLYEVYETGHEIILVLEYIAGGEIFNLCVPERDEAFSENQIVRLVRQIIEGVYFLHQNNIVHLDLKPQNILLSGVDSAEDVKIVDFGLSRKLSETIALREIMGTTDYVAPEILNYEPISTSTDIWSIGVICYMLLSCEAPFVGTSVQETYLNISQLNVDFSDDSFTSVSQEAIDFIKCTLVLNPRDRATAGDCLSHPWLQQAEISHCHGSILCGIQSGQAATNYKKTKTRCDCNQKNVNDQEDKENLSDCSTPCKRFRIDDAEQSV</sequence>
<comment type="catalytic activity">
    <reaction evidence="8">
        <text>L-threonyl-[protein] + ATP = O-phospho-L-threonyl-[protein] + ADP + H(+)</text>
        <dbReference type="Rhea" id="RHEA:46608"/>
        <dbReference type="Rhea" id="RHEA-COMP:11060"/>
        <dbReference type="Rhea" id="RHEA-COMP:11605"/>
        <dbReference type="ChEBI" id="CHEBI:15378"/>
        <dbReference type="ChEBI" id="CHEBI:30013"/>
        <dbReference type="ChEBI" id="CHEBI:30616"/>
        <dbReference type="ChEBI" id="CHEBI:61977"/>
        <dbReference type="ChEBI" id="CHEBI:456216"/>
        <dbReference type="EC" id="2.7.11.1"/>
    </reaction>
</comment>
<dbReference type="InterPro" id="IPR008271">
    <property type="entry name" value="Ser/Thr_kinase_AS"/>
</dbReference>
<dbReference type="Pfam" id="PF00069">
    <property type="entry name" value="Pkinase"/>
    <property type="match status" value="1"/>
</dbReference>
<dbReference type="GeneTree" id="ENSGT00940000154014"/>
<evidence type="ECO:0000256" key="7">
    <source>
        <dbReference type="ARBA" id="ARBA00022840"/>
    </source>
</evidence>
<reference evidence="12" key="2">
    <citation type="submission" date="2025-09" db="UniProtKB">
        <authorList>
            <consortium name="Ensembl"/>
        </authorList>
    </citation>
    <scope>IDENTIFICATION</scope>
</reference>
<dbReference type="OrthoDB" id="504170at2759"/>
<keyword evidence="2" id="KW-0723">Serine/threonine-protein kinase</keyword>
<dbReference type="FunFam" id="3.30.200.20:FF:000175">
    <property type="entry name" value="Serine/threonine-protein kinase 17B"/>
    <property type="match status" value="1"/>
</dbReference>
<evidence type="ECO:0000256" key="8">
    <source>
        <dbReference type="ARBA" id="ARBA00047899"/>
    </source>
</evidence>
<evidence type="ECO:0000256" key="6">
    <source>
        <dbReference type="ARBA" id="ARBA00022777"/>
    </source>
</evidence>
<dbReference type="AlphaFoldDB" id="A0A8C5QU25"/>
<dbReference type="GO" id="GO:0005634">
    <property type="term" value="C:nucleus"/>
    <property type="evidence" value="ECO:0007669"/>
    <property type="project" value="TreeGrafter"/>
</dbReference>
<gene>
    <name evidence="12" type="primary">STK17B</name>
</gene>
<evidence type="ECO:0000259" key="11">
    <source>
        <dbReference type="PROSITE" id="PS50011"/>
    </source>
</evidence>
<comment type="similarity">
    <text evidence="10">Belongs to the protein kinase superfamily. CAMK Ser/Thr protein kinase family. DAP kinase subfamily.</text>
</comment>
<reference evidence="12" key="1">
    <citation type="submission" date="2025-08" db="UniProtKB">
        <authorList>
            <consortium name="Ensembl"/>
        </authorList>
    </citation>
    <scope>IDENTIFICATION</scope>
</reference>
<dbReference type="FunFam" id="1.10.510.10:FF:000571">
    <property type="entry name" value="Maternal embryonic leucine zipper kinase"/>
    <property type="match status" value="1"/>
</dbReference>
<evidence type="ECO:0000256" key="10">
    <source>
        <dbReference type="ARBA" id="ARBA00060827"/>
    </source>
</evidence>
<evidence type="ECO:0000256" key="3">
    <source>
        <dbReference type="ARBA" id="ARBA00022553"/>
    </source>
</evidence>
<dbReference type="SMART" id="SM00220">
    <property type="entry name" value="S_TKc"/>
    <property type="match status" value="1"/>
</dbReference>
<keyword evidence="4" id="KW-0808">Transferase</keyword>
<name>A0A8C5QU25_9ANUR</name>
<dbReference type="GO" id="GO:0005524">
    <property type="term" value="F:ATP binding"/>
    <property type="evidence" value="ECO:0007669"/>
    <property type="project" value="UniProtKB-KW"/>
</dbReference>
<dbReference type="Proteomes" id="UP000694569">
    <property type="component" value="Unplaced"/>
</dbReference>
<dbReference type="InterPro" id="IPR011009">
    <property type="entry name" value="Kinase-like_dom_sf"/>
</dbReference>